<dbReference type="EMBL" id="JAENHO010000010">
    <property type="protein sequence ID" value="MBL7259214.1"/>
    <property type="molecule type" value="Genomic_DNA"/>
</dbReference>
<dbReference type="RefSeq" id="WP_202995883.1">
    <property type="nucleotide sequence ID" value="NZ_JAENHO010000010.1"/>
</dbReference>
<organism evidence="2 3">
    <name type="scientific">Paractinoplanes lichenicola</name>
    <dbReference type="NCBI Taxonomy" id="2802976"/>
    <lineage>
        <taxon>Bacteria</taxon>
        <taxon>Bacillati</taxon>
        <taxon>Actinomycetota</taxon>
        <taxon>Actinomycetes</taxon>
        <taxon>Micromonosporales</taxon>
        <taxon>Micromonosporaceae</taxon>
        <taxon>Paractinoplanes</taxon>
    </lineage>
</organism>
<feature type="transmembrane region" description="Helical" evidence="1">
    <location>
        <begin position="74"/>
        <end position="95"/>
    </location>
</feature>
<evidence type="ECO:0000313" key="2">
    <source>
        <dbReference type="EMBL" id="MBL7259214.1"/>
    </source>
</evidence>
<reference evidence="2 3" key="1">
    <citation type="submission" date="2021-01" db="EMBL/GenBank/DDBJ databases">
        <title>Actinoplanes sp. nov. LDG1-01 isolated from lichen.</title>
        <authorList>
            <person name="Saeng-In P."/>
            <person name="Phongsopitanun W."/>
            <person name="Kanchanasin P."/>
            <person name="Yuki M."/>
            <person name="Kudo T."/>
            <person name="Ohkuma M."/>
            <person name="Tanasupawat S."/>
        </authorList>
    </citation>
    <scope>NUCLEOTIDE SEQUENCE [LARGE SCALE GENOMIC DNA]</scope>
    <source>
        <strain evidence="2 3">LDG1-01</strain>
    </source>
</reference>
<evidence type="ECO:0000256" key="1">
    <source>
        <dbReference type="SAM" id="Phobius"/>
    </source>
</evidence>
<comment type="caution">
    <text evidence="2">The sequence shown here is derived from an EMBL/GenBank/DDBJ whole genome shotgun (WGS) entry which is preliminary data.</text>
</comment>
<keyword evidence="1" id="KW-1133">Transmembrane helix</keyword>
<name>A0ABS1VXM0_9ACTN</name>
<accession>A0ABS1VXM0</accession>
<gene>
    <name evidence="2" type="ORF">JKJ07_33360</name>
</gene>
<evidence type="ECO:0008006" key="4">
    <source>
        <dbReference type="Google" id="ProtNLM"/>
    </source>
</evidence>
<keyword evidence="1" id="KW-0812">Transmembrane</keyword>
<keyword evidence="3" id="KW-1185">Reference proteome</keyword>
<sequence length="202" mass="22312">MSVLRRAVAAEAATWRNLALWVTRRPVELHGGQAYGYLGVVKPILGVFLVLSIVEIPVLDLIIKHVVPWRPARWIMLAISVWGLLWMLGFLGGLIRHPHLLLGDGLRVRMGPGIELTVPWSDIESIGKRYRSMPSSRAVQFEDGALHIVVGSQTSIDVRLRRPLAFDVPRGPGEPVSELRLYADDADGLVRAARTHLDAVAA</sequence>
<proteinExistence type="predicted"/>
<evidence type="ECO:0000313" key="3">
    <source>
        <dbReference type="Proteomes" id="UP000598996"/>
    </source>
</evidence>
<protein>
    <recommendedName>
        <fullName evidence="4">PH domain-containing protein</fullName>
    </recommendedName>
</protein>
<keyword evidence="1" id="KW-0472">Membrane</keyword>
<dbReference type="Proteomes" id="UP000598996">
    <property type="component" value="Unassembled WGS sequence"/>
</dbReference>
<feature type="transmembrane region" description="Helical" evidence="1">
    <location>
        <begin position="34"/>
        <end position="54"/>
    </location>
</feature>